<keyword evidence="4 6" id="KW-0472">Membrane</keyword>
<evidence type="ECO:0000256" key="1">
    <source>
        <dbReference type="ARBA" id="ARBA00004141"/>
    </source>
</evidence>
<feature type="compositionally biased region" description="Acidic residues" evidence="5">
    <location>
        <begin position="1"/>
        <end position="10"/>
    </location>
</feature>
<dbReference type="PANTHER" id="PTHR31310">
    <property type="match status" value="1"/>
</dbReference>
<evidence type="ECO:0000256" key="3">
    <source>
        <dbReference type="ARBA" id="ARBA00022989"/>
    </source>
</evidence>
<dbReference type="Pfam" id="PF14378">
    <property type="entry name" value="PAP2_3"/>
    <property type="match status" value="1"/>
</dbReference>
<dbReference type="Proteomes" id="UP001216390">
    <property type="component" value="Chromosome"/>
</dbReference>
<dbReference type="CDD" id="cd03386">
    <property type="entry name" value="PAP2_Aur1_like"/>
    <property type="match status" value="1"/>
</dbReference>
<name>A0AAE9Y3Q3_9ACTN</name>
<feature type="transmembrane region" description="Helical" evidence="6">
    <location>
        <begin position="37"/>
        <end position="54"/>
    </location>
</feature>
<proteinExistence type="predicted"/>
<keyword evidence="2 6" id="KW-0812">Transmembrane</keyword>
<dbReference type="InterPro" id="IPR026841">
    <property type="entry name" value="Aur1/Ipt1"/>
</dbReference>
<feature type="transmembrane region" description="Helical" evidence="6">
    <location>
        <begin position="139"/>
        <end position="158"/>
    </location>
</feature>
<feature type="compositionally biased region" description="Low complexity" evidence="5">
    <location>
        <begin position="13"/>
        <end position="27"/>
    </location>
</feature>
<evidence type="ECO:0000256" key="6">
    <source>
        <dbReference type="SAM" id="Phobius"/>
    </source>
</evidence>
<feature type="transmembrane region" description="Helical" evidence="6">
    <location>
        <begin position="109"/>
        <end position="127"/>
    </location>
</feature>
<protein>
    <submittedName>
        <fullName evidence="8">Phosphatase PAP2 family protein</fullName>
    </submittedName>
</protein>
<evidence type="ECO:0000313" key="9">
    <source>
        <dbReference type="Proteomes" id="UP001216390"/>
    </source>
</evidence>
<dbReference type="EMBL" id="CP116942">
    <property type="protein sequence ID" value="WCO65960.1"/>
    <property type="molecule type" value="Genomic_DNA"/>
</dbReference>
<feature type="transmembrane region" description="Helical" evidence="6">
    <location>
        <begin position="209"/>
        <end position="231"/>
    </location>
</feature>
<accession>A0AAE9Y3Q3</accession>
<feature type="transmembrane region" description="Helical" evidence="6">
    <location>
        <begin position="238"/>
        <end position="259"/>
    </location>
</feature>
<comment type="subcellular location">
    <subcellularLocation>
        <location evidence="1">Membrane</location>
        <topology evidence="1">Multi-pass membrane protein</topology>
    </subcellularLocation>
</comment>
<feature type="region of interest" description="Disordered" evidence="5">
    <location>
        <begin position="1"/>
        <end position="27"/>
    </location>
</feature>
<feature type="domain" description="Inositolphosphotransferase Aur1/Ipt1" evidence="7">
    <location>
        <begin position="74"/>
        <end position="274"/>
    </location>
</feature>
<evidence type="ECO:0000256" key="5">
    <source>
        <dbReference type="SAM" id="MobiDB-lite"/>
    </source>
</evidence>
<evidence type="ECO:0000259" key="7">
    <source>
        <dbReference type="Pfam" id="PF14378"/>
    </source>
</evidence>
<organism evidence="8 9">
    <name type="scientific">Iamia majanohamensis</name>
    <dbReference type="NCBI Taxonomy" id="467976"/>
    <lineage>
        <taxon>Bacteria</taxon>
        <taxon>Bacillati</taxon>
        <taxon>Actinomycetota</taxon>
        <taxon>Acidimicrobiia</taxon>
        <taxon>Acidimicrobiales</taxon>
        <taxon>Iamiaceae</taxon>
        <taxon>Iamia</taxon>
    </lineage>
</organism>
<evidence type="ECO:0000256" key="2">
    <source>
        <dbReference type="ARBA" id="ARBA00022692"/>
    </source>
</evidence>
<dbReference type="KEGG" id="ima:PO878_15780"/>
<reference evidence="8" key="1">
    <citation type="submission" date="2023-01" db="EMBL/GenBank/DDBJ databases">
        <title>The diversity of Class Acidimicrobiia in South China Sea sediment environments and the proposal of Iamia marina sp. nov., a novel species of the genus Iamia.</title>
        <authorList>
            <person name="He Y."/>
            <person name="Tian X."/>
        </authorList>
    </citation>
    <scope>NUCLEOTIDE SEQUENCE</scope>
    <source>
        <strain evidence="8">DSM 19957</strain>
    </source>
</reference>
<dbReference type="PANTHER" id="PTHR31310:SF7">
    <property type="entry name" value="PA-PHOSPHATASE RELATED-FAMILY PROTEIN DDB_G0268928"/>
    <property type="match status" value="1"/>
</dbReference>
<keyword evidence="9" id="KW-1185">Reference proteome</keyword>
<dbReference type="AlphaFoldDB" id="A0AAE9Y3Q3"/>
<dbReference type="RefSeq" id="WP_272735486.1">
    <property type="nucleotide sequence ID" value="NZ_CP116942.1"/>
</dbReference>
<evidence type="ECO:0000313" key="8">
    <source>
        <dbReference type="EMBL" id="WCO65960.1"/>
    </source>
</evidence>
<sequence length="301" mass="33676">MSEPASETEIEIAPAGDDGGPPAADGPRTALGRHLRWWREVLYVLAFYLVYSWVRNQFGSAGDDAARIAYEHARDIIRVQDAMGLWFEPELQRWYLDLPAMGLIRVWNIYYGTAHFVVTAGALIWLYRRQPDRYSVWRTTLAAMTALALIGFASYSLMPPRLLGSTSQYGACYQQEPDCRGESIVDTLAVHGGWLSFDDDEVATVSNQYAAMPSMHTGWSTWSAFVMWGLVRRRWLRALIVAYPLATVFCIMITGNHFWLDAVGGLAAFGAGYAVARVVTAWSEGRLERREARRAAVAPPA</sequence>
<gene>
    <name evidence="8" type="ORF">PO878_15780</name>
</gene>
<dbReference type="GO" id="GO:0016020">
    <property type="term" value="C:membrane"/>
    <property type="evidence" value="ECO:0007669"/>
    <property type="project" value="UniProtKB-SubCell"/>
</dbReference>
<keyword evidence="3 6" id="KW-1133">Transmembrane helix</keyword>
<evidence type="ECO:0000256" key="4">
    <source>
        <dbReference type="ARBA" id="ARBA00023136"/>
    </source>
</evidence>
<dbReference type="InterPro" id="IPR052185">
    <property type="entry name" value="IPC_Synthase-Related"/>
</dbReference>